<evidence type="ECO:0000313" key="4">
    <source>
        <dbReference type="EMBL" id="OAR04676.1"/>
    </source>
</evidence>
<comment type="caution">
    <text evidence="4">The sequence shown here is derived from an EMBL/GenBank/DDBJ whole genome shotgun (WGS) entry which is preliminary data.</text>
</comment>
<dbReference type="Gene3D" id="3.60.15.10">
    <property type="entry name" value="Ribonuclease Z/Hydroxyacylglutathione hydrolase-like"/>
    <property type="match status" value="1"/>
</dbReference>
<dbReference type="InterPro" id="IPR042173">
    <property type="entry name" value="RNase_J_2"/>
</dbReference>
<dbReference type="CDD" id="cd07732">
    <property type="entry name" value="metallo-hydrolase-like_MBL-fold"/>
    <property type="match status" value="1"/>
</dbReference>
<keyword evidence="1" id="KW-0378">Hydrolase</keyword>
<reference evidence="4 5" key="1">
    <citation type="submission" date="2015-09" db="EMBL/GenBank/DDBJ databases">
        <title>Draft genome sequence of Hydrogenibacillus schlegelii DSM 2000.</title>
        <authorList>
            <person name="Hemp J."/>
        </authorList>
    </citation>
    <scope>NUCLEOTIDE SEQUENCE [LARGE SCALE GENOMIC DNA]</scope>
    <source>
        <strain evidence="4 5">MA 48</strain>
    </source>
</reference>
<sequence length="473" mass="51202">MSAITFFGGLWTIGGTIVMLEHGDHRLLFDFGLVYEPERAVLEASIRPRAAFRLADLIRLGRVPAIDGLYAQDALRAPAGDPRLPRPFSPEGPATAVAVSHLHLDHAGAAGWVAPDIPVYGSEPSRALAEALAEIGEGIHPARALFGVPFETPVRHGPIRFFFVPVDHDVPGAAALFIETPEVRIVYTGDFRLHGARPELTAAFLERARAFRPDLLLIEGTTIGPREALPDEALTPEAPPPEGALSEADVRAALTAAFRETEGLVVVNVYPWNLDRLEGVLQAAEAAGRRVAVEPAVAHLLRRLRGLRPLVYVPDLRAPEAGVAPEIVAAPWWEALWREADGVDAATIRQAPEAFVVQNRWENAFALLDLPTAGGRYIQSGGEPMGGFDPRWRHLEAFVRKLGMTLSVVHSGGHAWPGDLLRAAAAIGAPTVVPLHSRFPERLAVRLPGAVFPAAGRRYRLRRLAAERGVVLK</sequence>
<keyword evidence="1" id="KW-0540">Nuclease</keyword>
<dbReference type="AlphaFoldDB" id="A0A132N892"/>
<dbReference type="OrthoDB" id="9803916at2"/>
<dbReference type="STRING" id="1484.SA87_09100"/>
<evidence type="ECO:0000313" key="5">
    <source>
        <dbReference type="Proteomes" id="UP000243024"/>
    </source>
</evidence>
<dbReference type="EMBL" id="JXBB01000012">
    <property type="protein sequence ID" value="OAR04676.1"/>
    <property type="molecule type" value="Genomic_DNA"/>
</dbReference>
<dbReference type="PANTHER" id="PTHR43694">
    <property type="entry name" value="RIBONUCLEASE J"/>
    <property type="match status" value="1"/>
</dbReference>
<dbReference type="Proteomes" id="UP000243024">
    <property type="component" value="Unassembled WGS sequence"/>
</dbReference>
<dbReference type="GO" id="GO:0003723">
    <property type="term" value="F:RNA binding"/>
    <property type="evidence" value="ECO:0007669"/>
    <property type="project" value="UniProtKB-KW"/>
</dbReference>
<name>A0A132N892_HYDSH</name>
<keyword evidence="5" id="KW-1185">Reference proteome</keyword>
<dbReference type="Pfam" id="PF12706">
    <property type="entry name" value="Lactamase_B_2"/>
    <property type="match status" value="1"/>
</dbReference>
<protein>
    <recommendedName>
        <fullName evidence="3">Metallo-beta-lactamase domain-containing protein</fullName>
    </recommendedName>
</protein>
<proteinExistence type="predicted"/>
<evidence type="ECO:0000259" key="3">
    <source>
        <dbReference type="SMART" id="SM00849"/>
    </source>
</evidence>
<dbReference type="InterPro" id="IPR036866">
    <property type="entry name" value="RibonucZ/Hydroxyglut_hydro"/>
</dbReference>
<dbReference type="GO" id="GO:0004527">
    <property type="term" value="F:exonuclease activity"/>
    <property type="evidence" value="ECO:0007669"/>
    <property type="project" value="UniProtKB-KW"/>
</dbReference>
<keyword evidence="1" id="KW-0269">Exonuclease</keyword>
<gene>
    <name evidence="4" type="ORF">SA87_09100</name>
</gene>
<dbReference type="SUPFAM" id="SSF56281">
    <property type="entry name" value="Metallo-hydrolase/oxidoreductase"/>
    <property type="match status" value="1"/>
</dbReference>
<dbReference type="PANTHER" id="PTHR43694:SF1">
    <property type="entry name" value="RIBONUCLEASE J"/>
    <property type="match status" value="1"/>
</dbReference>
<keyword evidence="2" id="KW-0694">RNA-binding</keyword>
<accession>A0A132N892</accession>
<evidence type="ECO:0000256" key="2">
    <source>
        <dbReference type="ARBA" id="ARBA00022884"/>
    </source>
</evidence>
<evidence type="ECO:0000256" key="1">
    <source>
        <dbReference type="ARBA" id="ARBA00022839"/>
    </source>
</evidence>
<organism evidence="4 5">
    <name type="scientific">Hydrogenibacillus schlegelii</name>
    <name type="common">Bacillus schlegelii</name>
    <dbReference type="NCBI Taxonomy" id="1484"/>
    <lineage>
        <taxon>Bacteria</taxon>
        <taxon>Bacillati</taxon>
        <taxon>Bacillota</taxon>
        <taxon>Bacilli</taxon>
        <taxon>Bacillales</taxon>
        <taxon>Bacillales Family X. Incertae Sedis</taxon>
        <taxon>Hydrogenibacillus</taxon>
    </lineage>
</organism>
<feature type="domain" description="Metallo-beta-lactamase" evidence="3">
    <location>
        <begin position="14"/>
        <end position="232"/>
    </location>
</feature>
<dbReference type="InterPro" id="IPR001279">
    <property type="entry name" value="Metallo-B-lactamas"/>
</dbReference>
<dbReference type="SMART" id="SM00849">
    <property type="entry name" value="Lactamase_B"/>
    <property type="match status" value="1"/>
</dbReference>
<dbReference type="Gene3D" id="3.40.50.10710">
    <property type="entry name" value="Metallo-hydrolase/oxidoreductase"/>
    <property type="match status" value="1"/>
</dbReference>
<dbReference type="RefSeq" id="WP_066199954.1">
    <property type="nucleotide sequence ID" value="NZ_CBCSAS010000015.1"/>
</dbReference>